<evidence type="ECO:0000313" key="1">
    <source>
        <dbReference type="EMBL" id="GGY61315.1"/>
    </source>
</evidence>
<organism evidence="1 2">
    <name type="scientific">Marinobacter zhanjiangensis</name>
    <dbReference type="NCBI Taxonomy" id="578215"/>
    <lineage>
        <taxon>Bacteria</taxon>
        <taxon>Pseudomonadati</taxon>
        <taxon>Pseudomonadota</taxon>
        <taxon>Gammaproteobacteria</taxon>
        <taxon>Pseudomonadales</taxon>
        <taxon>Marinobacteraceae</taxon>
        <taxon>Marinobacter</taxon>
    </lineage>
</organism>
<protein>
    <submittedName>
        <fullName evidence="1">Uncharacterized protein</fullName>
    </submittedName>
</protein>
<proteinExistence type="predicted"/>
<keyword evidence="2" id="KW-1185">Reference proteome</keyword>
<reference evidence="2" key="1">
    <citation type="journal article" date="2019" name="Int. J. Syst. Evol. Microbiol.">
        <title>The Global Catalogue of Microorganisms (GCM) 10K type strain sequencing project: providing services to taxonomists for standard genome sequencing and annotation.</title>
        <authorList>
            <consortium name="The Broad Institute Genomics Platform"/>
            <consortium name="The Broad Institute Genome Sequencing Center for Infectious Disease"/>
            <person name="Wu L."/>
            <person name="Ma J."/>
        </authorList>
    </citation>
    <scope>NUCLEOTIDE SEQUENCE [LARGE SCALE GENOMIC DNA]</scope>
    <source>
        <strain evidence="2">KCTC 22280</strain>
    </source>
</reference>
<name>A0ABQ3AML1_9GAMM</name>
<dbReference type="Proteomes" id="UP000601597">
    <property type="component" value="Unassembled WGS sequence"/>
</dbReference>
<accession>A0ABQ3AML1</accession>
<comment type="caution">
    <text evidence="1">The sequence shown here is derived from an EMBL/GenBank/DDBJ whole genome shotgun (WGS) entry which is preliminary data.</text>
</comment>
<sequence length="74" mass="8532">MLGIDEIRVFREQLPKLFGHRITSCVNRTLKLPEPMIIKAGNQHTTKLKISDMEVDVLRQRACFHIDIPLSTFA</sequence>
<gene>
    <name evidence="1" type="ORF">GCM10007071_05160</name>
</gene>
<dbReference type="EMBL" id="BMXV01000001">
    <property type="protein sequence ID" value="GGY61315.1"/>
    <property type="molecule type" value="Genomic_DNA"/>
</dbReference>
<evidence type="ECO:0000313" key="2">
    <source>
        <dbReference type="Proteomes" id="UP000601597"/>
    </source>
</evidence>